<evidence type="ECO:0000259" key="10">
    <source>
        <dbReference type="Pfam" id="PF00535"/>
    </source>
</evidence>
<keyword evidence="4" id="KW-0808">Transferase</keyword>
<evidence type="ECO:0000256" key="5">
    <source>
        <dbReference type="ARBA" id="ARBA00022842"/>
    </source>
</evidence>
<dbReference type="Pfam" id="PF00535">
    <property type="entry name" value="Glycos_transf_2"/>
    <property type="match status" value="1"/>
</dbReference>
<dbReference type="InterPro" id="IPR001173">
    <property type="entry name" value="Glyco_trans_2-like"/>
</dbReference>
<comment type="catalytic activity">
    <reaction evidence="8">
        <text>(2R)-3-phosphoglycerate + UDP-alpha-D-glucose = (2R)-2-O-(alpha-D-glucopyranosyl)-3-phospho-glycerate + UDP + H(+)</text>
        <dbReference type="Rhea" id="RHEA:31319"/>
        <dbReference type="ChEBI" id="CHEBI:15378"/>
        <dbReference type="ChEBI" id="CHEBI:58223"/>
        <dbReference type="ChEBI" id="CHEBI:58272"/>
        <dbReference type="ChEBI" id="CHEBI:58885"/>
        <dbReference type="ChEBI" id="CHEBI:62600"/>
        <dbReference type="EC" id="2.4.1.266"/>
    </reaction>
    <physiologicalReaction direction="left-to-right" evidence="8">
        <dbReference type="Rhea" id="RHEA:31320"/>
    </physiologicalReaction>
</comment>
<accession>A0ABY6Z1A9</accession>
<proteinExistence type="inferred from homology"/>
<evidence type="ECO:0000313" key="11">
    <source>
        <dbReference type="EMBL" id="WAH36632.1"/>
    </source>
</evidence>
<evidence type="ECO:0000256" key="2">
    <source>
        <dbReference type="ARBA" id="ARBA00006739"/>
    </source>
</evidence>
<dbReference type="CDD" id="cd04179">
    <property type="entry name" value="DPM_DPG-synthase_like"/>
    <property type="match status" value="1"/>
</dbReference>
<dbReference type="Gene3D" id="3.90.550.10">
    <property type="entry name" value="Spore Coat Polysaccharide Biosynthesis Protein SpsA, Chain A"/>
    <property type="match status" value="1"/>
</dbReference>
<sequence>MKKTLSVIIAAHNEAKTIGPLVRRLCRWYRRPEVIVIANGCTDRTASIARGAGARVVRFKNRLGPDVGRAVGLSIARGDICLVVDGDMIVPPAQLEPFVRAVQGGVDIALNGYPFPGTKKFHHPTAIAKHALNIFADRADLRAASLTTVPHAISRRAIKLLGPLAFCVPPVAQARAICDGRLRIEIAGQVAVGALNRSRGAEHDQAMRRLIIGDCLEGVNIIIDQRGVRGGFTDLGRKRDLAQGASFIPKERVSAAAIVPTQGEAGLTRLVGELTNAPFDHIRLVLNGANEEDIESVRTTSTIEVDYFAEPVGHDVGRAIGCMQVDSDKYFITDADIPLTREDVEPFLDAIDRDVDIALNNLDRILSKARQVDPPSIVKRFLNIACDRPDLGVSSLTAVPHAISGRILREIGFESIAVPPLGQVKAILAGLHVEAVHPVDVVKMNAVRPHLHNADSGKPLQKLIVGDHLEAIAYLQEVQGSRGNFPDPIRRIDLAERYIM</sequence>
<dbReference type="EMBL" id="CP104064">
    <property type="protein sequence ID" value="WAH36632.1"/>
    <property type="molecule type" value="Genomic_DNA"/>
</dbReference>
<evidence type="ECO:0000256" key="1">
    <source>
        <dbReference type="ARBA" id="ARBA00001946"/>
    </source>
</evidence>
<evidence type="ECO:0000313" key="12">
    <source>
        <dbReference type="Proteomes" id="UP001164803"/>
    </source>
</evidence>
<reference evidence="11" key="1">
    <citation type="submission" date="2022-08" db="EMBL/GenBank/DDBJ databases">
        <title>Alicyclobacillus dauci DSM2870, complete genome.</title>
        <authorList>
            <person name="Wang Q."/>
            <person name="Cai R."/>
            <person name="Wang Z."/>
        </authorList>
    </citation>
    <scope>NUCLEOTIDE SEQUENCE</scope>
    <source>
        <strain evidence="11">DSM 28700</strain>
    </source>
</reference>
<feature type="domain" description="Glycosyltransferase 2-like" evidence="10">
    <location>
        <begin position="6"/>
        <end position="126"/>
    </location>
</feature>
<evidence type="ECO:0000256" key="7">
    <source>
        <dbReference type="ARBA" id="ARBA00040894"/>
    </source>
</evidence>
<dbReference type="Proteomes" id="UP001164803">
    <property type="component" value="Chromosome"/>
</dbReference>
<evidence type="ECO:0000256" key="9">
    <source>
        <dbReference type="ARBA" id="ARBA00048997"/>
    </source>
</evidence>
<protein>
    <recommendedName>
        <fullName evidence="7">Glucosyl-3-phosphoglycerate synthase</fullName>
        <ecNumber evidence="6">2.4.1.266</ecNumber>
    </recommendedName>
</protein>
<evidence type="ECO:0000256" key="4">
    <source>
        <dbReference type="ARBA" id="ARBA00022679"/>
    </source>
</evidence>
<evidence type="ECO:0000256" key="6">
    <source>
        <dbReference type="ARBA" id="ARBA00039022"/>
    </source>
</evidence>
<keyword evidence="12" id="KW-1185">Reference proteome</keyword>
<comment type="cofactor">
    <cofactor evidence="1">
        <name>Mg(2+)</name>
        <dbReference type="ChEBI" id="CHEBI:18420"/>
    </cofactor>
</comment>
<dbReference type="RefSeq" id="WP_268043992.1">
    <property type="nucleotide sequence ID" value="NZ_CP104064.1"/>
</dbReference>
<dbReference type="PANTHER" id="PTHR48090">
    <property type="entry name" value="UNDECAPRENYL-PHOSPHATE 4-DEOXY-4-FORMAMIDO-L-ARABINOSE TRANSFERASE-RELATED"/>
    <property type="match status" value="1"/>
</dbReference>
<dbReference type="InterPro" id="IPR029044">
    <property type="entry name" value="Nucleotide-diphossugar_trans"/>
</dbReference>
<dbReference type="EC" id="2.4.1.266" evidence="6"/>
<name>A0ABY6Z1A9_9BACL</name>
<dbReference type="PANTHER" id="PTHR48090:SF10">
    <property type="entry name" value="GLUCOSYL-3-PHOSPHOGLYCERATE SYNTHASE"/>
    <property type="match status" value="1"/>
</dbReference>
<organism evidence="11 12">
    <name type="scientific">Alicyclobacillus dauci</name>
    <dbReference type="NCBI Taxonomy" id="1475485"/>
    <lineage>
        <taxon>Bacteria</taxon>
        <taxon>Bacillati</taxon>
        <taxon>Bacillota</taxon>
        <taxon>Bacilli</taxon>
        <taxon>Bacillales</taxon>
        <taxon>Alicyclobacillaceae</taxon>
        <taxon>Alicyclobacillus</taxon>
    </lineage>
</organism>
<dbReference type="InterPro" id="IPR050256">
    <property type="entry name" value="Glycosyltransferase_2"/>
</dbReference>
<dbReference type="SUPFAM" id="SSF53448">
    <property type="entry name" value="Nucleotide-diphospho-sugar transferases"/>
    <property type="match status" value="1"/>
</dbReference>
<keyword evidence="3" id="KW-0328">Glycosyltransferase</keyword>
<gene>
    <name evidence="11" type="ORF">NZD86_21035</name>
</gene>
<evidence type="ECO:0000256" key="8">
    <source>
        <dbReference type="ARBA" id="ARBA00048689"/>
    </source>
</evidence>
<comment type="similarity">
    <text evidence="2">Belongs to the glycosyltransferase 2 family.</text>
</comment>
<comment type="catalytic activity">
    <reaction evidence="9">
        <text>an NDP-alpha-D-glucose + (2R)-3-phosphoglycerate = (2R)-2-O-(alpha-D-glucopyranosyl)-3-phospho-glycerate + a ribonucleoside 5'-diphosphate + H(+)</text>
        <dbReference type="Rhea" id="RHEA:47244"/>
        <dbReference type="ChEBI" id="CHEBI:15378"/>
        <dbReference type="ChEBI" id="CHEBI:57930"/>
        <dbReference type="ChEBI" id="CHEBI:58272"/>
        <dbReference type="ChEBI" id="CHEBI:62600"/>
        <dbReference type="ChEBI" id="CHEBI:76533"/>
        <dbReference type="EC" id="2.4.1.266"/>
    </reaction>
    <physiologicalReaction direction="left-to-right" evidence="9">
        <dbReference type="Rhea" id="RHEA:47245"/>
    </physiologicalReaction>
</comment>
<keyword evidence="5" id="KW-0460">Magnesium</keyword>
<evidence type="ECO:0000256" key="3">
    <source>
        <dbReference type="ARBA" id="ARBA00022676"/>
    </source>
</evidence>